<dbReference type="CDD" id="cd06225">
    <property type="entry name" value="HAMP"/>
    <property type="match status" value="1"/>
</dbReference>
<dbReference type="InterPro" id="IPR005467">
    <property type="entry name" value="His_kinase_dom"/>
</dbReference>
<keyword evidence="6 11" id="KW-0812">Transmembrane</keyword>
<keyword evidence="10 11" id="KW-0472">Membrane</keyword>
<keyword evidence="4" id="KW-0597">Phosphoprotein</keyword>
<dbReference type="SUPFAM" id="SSF158472">
    <property type="entry name" value="HAMP domain-like"/>
    <property type="match status" value="1"/>
</dbReference>
<evidence type="ECO:0000256" key="9">
    <source>
        <dbReference type="ARBA" id="ARBA00023012"/>
    </source>
</evidence>
<name>C0QL68_DESAH</name>
<evidence type="ECO:0000256" key="6">
    <source>
        <dbReference type="ARBA" id="ARBA00022692"/>
    </source>
</evidence>
<evidence type="ECO:0000259" key="12">
    <source>
        <dbReference type="PROSITE" id="PS50109"/>
    </source>
</evidence>
<dbReference type="eggNOG" id="COG5002">
    <property type="taxonomic scope" value="Bacteria"/>
</dbReference>
<evidence type="ECO:0000313" key="15">
    <source>
        <dbReference type="Proteomes" id="UP000000442"/>
    </source>
</evidence>
<dbReference type="PRINTS" id="PR00344">
    <property type="entry name" value="BCTRLSENSOR"/>
</dbReference>
<evidence type="ECO:0000256" key="2">
    <source>
        <dbReference type="ARBA" id="ARBA00004141"/>
    </source>
</evidence>
<dbReference type="SUPFAM" id="SSF47384">
    <property type="entry name" value="Homodimeric domain of signal transducing histidine kinase"/>
    <property type="match status" value="1"/>
</dbReference>
<evidence type="ECO:0000256" key="3">
    <source>
        <dbReference type="ARBA" id="ARBA00012438"/>
    </source>
</evidence>
<dbReference type="OrthoDB" id="9815202at2"/>
<dbReference type="HOGENOM" id="CLU_000445_89_6_7"/>
<evidence type="ECO:0000256" key="10">
    <source>
        <dbReference type="ARBA" id="ARBA00023136"/>
    </source>
</evidence>
<reference evidence="14 15" key="1">
    <citation type="journal article" date="2009" name="Environ. Microbiol.">
        <title>Genome sequence of Desulfobacterium autotrophicum HRM2, a marine sulfate reducer oxidizing organic carbon completely to carbon dioxide.</title>
        <authorList>
            <person name="Strittmatter A.W."/>
            <person name="Liesegang H."/>
            <person name="Rabus R."/>
            <person name="Decker I."/>
            <person name="Amann J."/>
            <person name="Andres S."/>
            <person name="Henne A."/>
            <person name="Fricke W.F."/>
            <person name="Martinez-Arias R."/>
            <person name="Bartels D."/>
            <person name="Goesmann A."/>
            <person name="Krause L."/>
            <person name="Puehler A."/>
            <person name="Klenk H.P."/>
            <person name="Richter M."/>
            <person name="Schuler M."/>
            <person name="Gloeckner F.O."/>
            <person name="Meyerdierks A."/>
            <person name="Gottschalk G."/>
            <person name="Amann R."/>
        </authorList>
    </citation>
    <scope>NUCLEOTIDE SEQUENCE [LARGE SCALE GENOMIC DNA]</scope>
    <source>
        <strain evidence="15">ATCC 43914 / DSM 3382 / HRM2</strain>
    </source>
</reference>
<evidence type="ECO:0000256" key="8">
    <source>
        <dbReference type="ARBA" id="ARBA00022989"/>
    </source>
</evidence>
<dbReference type="AlphaFoldDB" id="C0QL68"/>
<keyword evidence="8 11" id="KW-1133">Transmembrane helix</keyword>
<evidence type="ECO:0000259" key="13">
    <source>
        <dbReference type="PROSITE" id="PS50885"/>
    </source>
</evidence>
<dbReference type="STRING" id="177437.HRM2_10420"/>
<dbReference type="Pfam" id="PF02518">
    <property type="entry name" value="HATPase_c"/>
    <property type="match status" value="1"/>
</dbReference>
<dbReference type="InterPro" id="IPR003660">
    <property type="entry name" value="HAMP_dom"/>
</dbReference>
<comment type="catalytic activity">
    <reaction evidence="1">
        <text>ATP + protein L-histidine = ADP + protein N-phospho-L-histidine.</text>
        <dbReference type="EC" id="2.7.13.3"/>
    </reaction>
</comment>
<dbReference type="PROSITE" id="PS50109">
    <property type="entry name" value="HIS_KIN"/>
    <property type="match status" value="1"/>
</dbReference>
<dbReference type="Gene3D" id="1.10.287.130">
    <property type="match status" value="1"/>
</dbReference>
<dbReference type="InterPro" id="IPR050428">
    <property type="entry name" value="TCS_sensor_his_kinase"/>
</dbReference>
<dbReference type="eggNOG" id="COG2770">
    <property type="taxonomic scope" value="Bacteria"/>
</dbReference>
<dbReference type="KEGG" id="dat:HRM2_10420"/>
<keyword evidence="9" id="KW-0902">Two-component regulatory system</keyword>
<dbReference type="EC" id="2.7.13.3" evidence="3"/>
<dbReference type="SMART" id="SM00388">
    <property type="entry name" value="HisKA"/>
    <property type="match status" value="1"/>
</dbReference>
<evidence type="ECO:0000313" key="14">
    <source>
        <dbReference type="EMBL" id="ACN14154.1"/>
    </source>
</evidence>
<dbReference type="Pfam" id="PF00672">
    <property type="entry name" value="HAMP"/>
    <property type="match status" value="1"/>
</dbReference>
<dbReference type="Proteomes" id="UP000000442">
    <property type="component" value="Chromosome"/>
</dbReference>
<accession>C0QL68</accession>
<keyword evidence="7 14" id="KW-0418">Kinase</keyword>
<organism evidence="14 15">
    <name type="scientific">Desulforapulum autotrophicum (strain ATCC 43914 / DSM 3382 / VKM B-1955 / HRM2)</name>
    <name type="common">Desulfobacterium autotrophicum</name>
    <dbReference type="NCBI Taxonomy" id="177437"/>
    <lineage>
        <taxon>Bacteria</taxon>
        <taxon>Pseudomonadati</taxon>
        <taxon>Thermodesulfobacteriota</taxon>
        <taxon>Desulfobacteria</taxon>
        <taxon>Desulfobacterales</taxon>
        <taxon>Desulfobacteraceae</taxon>
        <taxon>Desulforapulum</taxon>
    </lineage>
</organism>
<sequence length="469" mass="53231">MKIRKRITLWISGTALLSTIVFSAIIFFELTQEPFKFIDKEIKHMAEALVDRMALQGEKPPPYDLSQLPYHPDLYWIKVTDTQKNTLYSSRITRYTDIPPSRNKTSYMVERSIPKSQIRLGQDDHGDVMFRVMVIETRLNGLPVSVQIAKPIEDLEEEILELLQNIAVSLTLCTLIIIVLSYNLAGKILKPVVDITRTAKKISETSLDKRIPLEPNKDEMYELATALNKMFDRLQYSFKRQREFIGNASHELKSPITLLMLAQEEMLMNDNLPPSTSDSLMRQLATTRRMSHLVKNLLDLSRLEQQETLTRKQVDLTALANRVFEDYKEMLAAKNICTRINLEKDLLIQGDPEKLFRLLINLVDNAIRYNLEAKGTIIATGRQTNGNIQLEVSNTGRAIPCEDLELVFEQFYRVEKSRSLTHGGSGLGLAIAKKIVDLHDGTIAITNEPDGLIRATIVLPVFAGPRAGP</sequence>
<dbReference type="FunFam" id="3.30.565.10:FF:000006">
    <property type="entry name" value="Sensor histidine kinase WalK"/>
    <property type="match status" value="1"/>
</dbReference>
<feature type="transmembrane region" description="Helical" evidence="11">
    <location>
        <begin position="7"/>
        <end position="28"/>
    </location>
</feature>
<dbReference type="PROSITE" id="PS50885">
    <property type="entry name" value="HAMP"/>
    <property type="match status" value="1"/>
</dbReference>
<gene>
    <name evidence="14" type="ordered locus">HRM2_10420</name>
</gene>
<keyword evidence="15" id="KW-1185">Reference proteome</keyword>
<evidence type="ECO:0000256" key="1">
    <source>
        <dbReference type="ARBA" id="ARBA00000085"/>
    </source>
</evidence>
<evidence type="ECO:0000256" key="11">
    <source>
        <dbReference type="SAM" id="Phobius"/>
    </source>
</evidence>
<feature type="domain" description="HAMP" evidence="13">
    <location>
        <begin position="186"/>
        <end position="239"/>
    </location>
</feature>
<dbReference type="Pfam" id="PF00512">
    <property type="entry name" value="HisKA"/>
    <property type="match status" value="1"/>
</dbReference>
<evidence type="ECO:0000256" key="5">
    <source>
        <dbReference type="ARBA" id="ARBA00022679"/>
    </source>
</evidence>
<dbReference type="Gene3D" id="6.10.340.10">
    <property type="match status" value="1"/>
</dbReference>
<feature type="domain" description="Histidine kinase" evidence="12">
    <location>
        <begin position="247"/>
        <end position="463"/>
    </location>
</feature>
<dbReference type="SMART" id="SM00387">
    <property type="entry name" value="HATPase_c"/>
    <property type="match status" value="1"/>
</dbReference>
<dbReference type="EMBL" id="CP001087">
    <property type="protein sequence ID" value="ACN14154.1"/>
    <property type="molecule type" value="Genomic_DNA"/>
</dbReference>
<dbReference type="RefSeq" id="WP_015902943.1">
    <property type="nucleotide sequence ID" value="NC_012108.1"/>
</dbReference>
<dbReference type="PANTHER" id="PTHR45436:SF15">
    <property type="entry name" value="SENSOR HISTIDINE KINASE CUSS"/>
    <property type="match status" value="1"/>
</dbReference>
<evidence type="ECO:0000256" key="7">
    <source>
        <dbReference type="ARBA" id="ARBA00022777"/>
    </source>
</evidence>
<evidence type="ECO:0000256" key="4">
    <source>
        <dbReference type="ARBA" id="ARBA00022553"/>
    </source>
</evidence>
<dbReference type="CDD" id="cd00082">
    <property type="entry name" value="HisKA"/>
    <property type="match status" value="1"/>
</dbReference>
<dbReference type="PANTHER" id="PTHR45436">
    <property type="entry name" value="SENSOR HISTIDINE KINASE YKOH"/>
    <property type="match status" value="1"/>
</dbReference>
<dbReference type="InterPro" id="IPR036097">
    <property type="entry name" value="HisK_dim/P_sf"/>
</dbReference>
<dbReference type="SMART" id="SM00304">
    <property type="entry name" value="HAMP"/>
    <property type="match status" value="1"/>
</dbReference>
<dbReference type="SUPFAM" id="SSF55874">
    <property type="entry name" value="ATPase domain of HSP90 chaperone/DNA topoisomerase II/histidine kinase"/>
    <property type="match status" value="1"/>
</dbReference>
<dbReference type="InterPro" id="IPR036890">
    <property type="entry name" value="HATPase_C_sf"/>
</dbReference>
<dbReference type="InterPro" id="IPR004358">
    <property type="entry name" value="Sig_transdc_His_kin-like_C"/>
</dbReference>
<dbReference type="GO" id="GO:0000155">
    <property type="term" value="F:phosphorelay sensor kinase activity"/>
    <property type="evidence" value="ECO:0007669"/>
    <property type="project" value="InterPro"/>
</dbReference>
<protein>
    <recommendedName>
        <fullName evidence="3">histidine kinase</fullName>
        <ecNumber evidence="3">2.7.13.3</ecNumber>
    </recommendedName>
</protein>
<dbReference type="InterPro" id="IPR003661">
    <property type="entry name" value="HisK_dim/P_dom"/>
</dbReference>
<proteinExistence type="predicted"/>
<dbReference type="GO" id="GO:0005886">
    <property type="term" value="C:plasma membrane"/>
    <property type="evidence" value="ECO:0007669"/>
    <property type="project" value="TreeGrafter"/>
</dbReference>
<dbReference type="InterPro" id="IPR003594">
    <property type="entry name" value="HATPase_dom"/>
</dbReference>
<comment type="subcellular location">
    <subcellularLocation>
        <location evidence="2">Membrane</location>
        <topology evidence="2">Multi-pass membrane protein</topology>
    </subcellularLocation>
</comment>
<dbReference type="Gene3D" id="3.30.565.10">
    <property type="entry name" value="Histidine kinase-like ATPase, C-terminal domain"/>
    <property type="match status" value="1"/>
</dbReference>
<keyword evidence="5" id="KW-0808">Transferase</keyword>